<feature type="compositionally biased region" description="Polar residues" evidence="1">
    <location>
        <begin position="1333"/>
        <end position="1345"/>
    </location>
</feature>
<dbReference type="Proteomes" id="UP000320762">
    <property type="component" value="Unassembled WGS sequence"/>
</dbReference>
<sequence length="1345" mass="147458">MSSYHHQVYAASSKASLQLSTLQLAIKQGEPSLFKEVASIEHASLSASTKGRRVPASAFSVARLALACVGEGASTIPGVKACTLVGIKVIEAAERLSNNKDKCAELAHDVSRLLSALVDATADKTEQDVPAELMQEVTRLTSDLEDISGTLQSMTAKSTLIRALRSDDDKEELDRCQQKIAESYRLFELSNGMQTRLILHNMQRVQEDFLSRSQQQSILRLSYSCIAPPPPPVFVGRDALLADTVEKIRSQNNSHTAILGPGGIGKTAFALAVFHHPDLRAKFKDRRVIIPCDGARDAAALLQTMLNVLGVHHFGNFGKQDGNAILLLRRALLAHKTLLLVLDNFETPWYESGDQAAVADILSKVLAVHTVTVIVTMRGSLPPTGAAWSVVGGSAGLSSLDMNDSRTLFATISHRDGEHEHDESLNRLLEALHGIPLAICLLAKLAIVQSPTILEQRWQTERTSLLRAWGPPPNRSNSLDVSISLSLRSQLLQDTPFALDLLSCIAHLPNGICNWETAIGEMFPGRSSHVLCDAAIAIITMGLAFVNAAQALVMLSPIRDFLRLHHPPSSEHVYDLERYFIRILDRAAASDEGPYSYADVLPDLQNIIVIFGCALDSAPDANLFEAVLFVARCLGYIGYSSFSLVLKAIALFIDPNEDTTLLYIVRGLNLIGNSLHSQNRLVEAEPFVQKASAAASSARHRSSELRSQWAYSQTYLGVIAAGQNRFSEARCFLQAALDVHKELCDYSAAVDCLFDLAEACYSQEDIVTGDAFFEEAKAYSARSSPFSRPTYIDHAIADIYAIHKLDYDAATPLYLSSCSYYQQHGNIRSVLECQKMIAVGLQFHRDFEGALRILDQCYKIYKSQSDLYNMAEVLQQKADCQMASEDYSSAWETLNKANAFCPALETADCRVVIHQIRLITGIICVRTSYEAQRMETGVGEVRNDQYTAGMGLGIREGLLRTVEGTGACEPWHHPALNSLALVMLLKYKDGLVLEEGVQTALLVVNLSDVLMTFADPAYLAAYVNHPHLPSLLRRFPQLDPDVSVDGLADGADEALPTSQVAPTSTIQLPQSSTRQAIYAASAGCGGSAYASRRTGTASPDTTTILVDVPRLNLSDAATHLDIAYKQTTYMGYTYGRAVCLKELSQLALETRDFEVALSHAENACSLMREASAYDPLSHCLHKACIAAYELGKHDQALALMQEGYDLCETHDLAMIMWFANAEACQLVEMGTGDRCVGKALHRMDAILRVFRKSPETAPENYEHLMCLLTVYEYMGMVEEADRCYRGAADLYEETAQFEPLARCWLELGRMHTYLLPSPPAVGPEDSEDEGWKSSISTACSPNASR</sequence>
<dbReference type="InterPro" id="IPR036537">
    <property type="entry name" value="Adaptor_Cbl_N_dom_sf"/>
</dbReference>
<dbReference type="Pfam" id="PF20703">
    <property type="entry name" value="nSTAND1"/>
    <property type="match status" value="1"/>
</dbReference>
<dbReference type="PANTHER" id="PTHR47691">
    <property type="entry name" value="REGULATOR-RELATED"/>
    <property type="match status" value="1"/>
</dbReference>
<feature type="region of interest" description="Disordered" evidence="1">
    <location>
        <begin position="1319"/>
        <end position="1345"/>
    </location>
</feature>
<comment type="caution">
    <text evidence="3">The sequence shown here is derived from an EMBL/GenBank/DDBJ whole genome shotgun (WGS) entry which is preliminary data.</text>
</comment>
<proteinExistence type="predicted"/>
<dbReference type="Gene3D" id="1.25.40.10">
    <property type="entry name" value="Tetratricopeptide repeat domain"/>
    <property type="match status" value="3"/>
</dbReference>
<evidence type="ECO:0000259" key="2">
    <source>
        <dbReference type="Pfam" id="PF20703"/>
    </source>
</evidence>
<evidence type="ECO:0000256" key="1">
    <source>
        <dbReference type="SAM" id="MobiDB-lite"/>
    </source>
</evidence>
<dbReference type="InterPro" id="IPR059179">
    <property type="entry name" value="MLKL-like_MCAfunc"/>
</dbReference>
<dbReference type="PANTHER" id="PTHR47691:SF3">
    <property type="entry name" value="HTH-TYPE TRANSCRIPTIONAL REGULATOR RV0890C-RELATED"/>
    <property type="match status" value="1"/>
</dbReference>
<dbReference type="InterPro" id="IPR027417">
    <property type="entry name" value="P-loop_NTPase"/>
</dbReference>
<name>A0A550CL15_9AGAR</name>
<dbReference type="GO" id="GO:0007166">
    <property type="term" value="P:cell surface receptor signaling pathway"/>
    <property type="evidence" value="ECO:0007669"/>
    <property type="project" value="InterPro"/>
</dbReference>
<dbReference type="OrthoDB" id="1534087at2759"/>
<accession>A0A550CL15</accession>
<protein>
    <recommendedName>
        <fullName evidence="2">Novel STAND NTPase 1 domain-containing protein</fullName>
    </recommendedName>
</protein>
<dbReference type="CDD" id="cd21037">
    <property type="entry name" value="MLKL_NTD"/>
    <property type="match status" value="1"/>
</dbReference>
<dbReference type="SUPFAM" id="SSF48452">
    <property type="entry name" value="TPR-like"/>
    <property type="match status" value="2"/>
</dbReference>
<reference evidence="3 4" key="1">
    <citation type="journal article" date="2019" name="New Phytol.">
        <title>Comparative genomics reveals unique wood-decay strategies and fruiting body development in the Schizophyllaceae.</title>
        <authorList>
            <person name="Almasi E."/>
            <person name="Sahu N."/>
            <person name="Krizsan K."/>
            <person name="Balint B."/>
            <person name="Kovacs G.M."/>
            <person name="Kiss B."/>
            <person name="Cseklye J."/>
            <person name="Drula E."/>
            <person name="Henrissat B."/>
            <person name="Nagy I."/>
            <person name="Chovatia M."/>
            <person name="Adam C."/>
            <person name="LaButti K."/>
            <person name="Lipzen A."/>
            <person name="Riley R."/>
            <person name="Grigoriev I.V."/>
            <person name="Nagy L.G."/>
        </authorList>
    </citation>
    <scope>NUCLEOTIDE SEQUENCE [LARGE SCALE GENOMIC DNA]</scope>
    <source>
        <strain evidence="3 4">NL-1724</strain>
    </source>
</reference>
<dbReference type="EMBL" id="VDMD01000005">
    <property type="protein sequence ID" value="TRM65501.1"/>
    <property type="molecule type" value="Genomic_DNA"/>
</dbReference>
<gene>
    <name evidence="3" type="ORF">BD626DRAFT_582523</name>
</gene>
<dbReference type="Gene3D" id="3.40.50.300">
    <property type="entry name" value="P-loop containing nucleotide triphosphate hydrolases"/>
    <property type="match status" value="1"/>
</dbReference>
<dbReference type="STRING" id="97359.A0A550CL15"/>
<dbReference type="SUPFAM" id="SSF52540">
    <property type="entry name" value="P-loop containing nucleoside triphosphate hydrolases"/>
    <property type="match status" value="1"/>
</dbReference>
<organism evidence="3 4">
    <name type="scientific">Schizophyllum amplum</name>
    <dbReference type="NCBI Taxonomy" id="97359"/>
    <lineage>
        <taxon>Eukaryota</taxon>
        <taxon>Fungi</taxon>
        <taxon>Dikarya</taxon>
        <taxon>Basidiomycota</taxon>
        <taxon>Agaricomycotina</taxon>
        <taxon>Agaricomycetes</taxon>
        <taxon>Agaricomycetidae</taxon>
        <taxon>Agaricales</taxon>
        <taxon>Schizophyllaceae</taxon>
        <taxon>Schizophyllum</taxon>
    </lineage>
</organism>
<dbReference type="InterPro" id="IPR011990">
    <property type="entry name" value="TPR-like_helical_dom_sf"/>
</dbReference>
<evidence type="ECO:0000313" key="3">
    <source>
        <dbReference type="EMBL" id="TRM65501.1"/>
    </source>
</evidence>
<dbReference type="InterPro" id="IPR049052">
    <property type="entry name" value="nSTAND1"/>
</dbReference>
<dbReference type="PRINTS" id="PR00364">
    <property type="entry name" value="DISEASERSIST"/>
</dbReference>
<dbReference type="Gene3D" id="1.20.930.20">
    <property type="entry name" value="Adaptor protein Cbl, N-terminal domain"/>
    <property type="match status" value="1"/>
</dbReference>
<evidence type="ECO:0000313" key="4">
    <source>
        <dbReference type="Proteomes" id="UP000320762"/>
    </source>
</evidence>
<feature type="domain" description="Novel STAND NTPase 1" evidence="2">
    <location>
        <begin position="233"/>
        <end position="379"/>
    </location>
</feature>
<keyword evidence="4" id="KW-1185">Reference proteome</keyword>